<proteinExistence type="predicted"/>
<keyword evidence="1" id="KW-1133">Transmembrane helix</keyword>
<keyword evidence="3" id="KW-1185">Reference proteome</keyword>
<dbReference type="EMBL" id="JAULSY010000086">
    <property type="protein sequence ID" value="KAK0666544.1"/>
    <property type="molecule type" value="Genomic_DNA"/>
</dbReference>
<comment type="caution">
    <text evidence="2">The sequence shown here is derived from an EMBL/GenBank/DDBJ whole genome shotgun (WGS) entry which is preliminary data.</text>
</comment>
<evidence type="ECO:0000313" key="3">
    <source>
        <dbReference type="Proteomes" id="UP001174997"/>
    </source>
</evidence>
<evidence type="ECO:0000256" key="1">
    <source>
        <dbReference type="SAM" id="Phobius"/>
    </source>
</evidence>
<dbReference type="Proteomes" id="UP001174997">
    <property type="component" value="Unassembled WGS sequence"/>
</dbReference>
<organism evidence="2 3">
    <name type="scientific">Cercophora samala</name>
    <dbReference type="NCBI Taxonomy" id="330535"/>
    <lineage>
        <taxon>Eukaryota</taxon>
        <taxon>Fungi</taxon>
        <taxon>Dikarya</taxon>
        <taxon>Ascomycota</taxon>
        <taxon>Pezizomycotina</taxon>
        <taxon>Sordariomycetes</taxon>
        <taxon>Sordariomycetidae</taxon>
        <taxon>Sordariales</taxon>
        <taxon>Lasiosphaeriaceae</taxon>
        <taxon>Cercophora</taxon>
    </lineage>
</organism>
<feature type="transmembrane region" description="Helical" evidence="1">
    <location>
        <begin position="49"/>
        <end position="71"/>
    </location>
</feature>
<reference evidence="2" key="1">
    <citation type="submission" date="2023-06" db="EMBL/GenBank/DDBJ databases">
        <title>Genome-scale phylogeny and comparative genomics of the fungal order Sordariales.</title>
        <authorList>
            <consortium name="Lawrence Berkeley National Laboratory"/>
            <person name="Hensen N."/>
            <person name="Bonometti L."/>
            <person name="Westerberg I."/>
            <person name="Brannstrom I.O."/>
            <person name="Guillou S."/>
            <person name="Cros-Aarteil S."/>
            <person name="Calhoun S."/>
            <person name="Haridas S."/>
            <person name="Kuo A."/>
            <person name="Mondo S."/>
            <person name="Pangilinan J."/>
            <person name="Riley R."/>
            <person name="Labutti K."/>
            <person name="Andreopoulos B."/>
            <person name="Lipzen A."/>
            <person name="Chen C."/>
            <person name="Yanf M."/>
            <person name="Daum C."/>
            <person name="Ng V."/>
            <person name="Clum A."/>
            <person name="Steindorff A."/>
            <person name="Ohm R."/>
            <person name="Martin F."/>
            <person name="Silar P."/>
            <person name="Natvig D."/>
            <person name="Lalanne C."/>
            <person name="Gautier V."/>
            <person name="Ament-Velasquez S.L."/>
            <person name="Kruys A."/>
            <person name="Hutchinson M.I."/>
            <person name="Powell A.J."/>
            <person name="Barry K."/>
            <person name="Miller A.N."/>
            <person name="Grigoriev I.V."/>
            <person name="Debuchy R."/>
            <person name="Gladieux P."/>
            <person name="Thoren M.H."/>
            <person name="Johannesson H."/>
        </authorList>
    </citation>
    <scope>NUCLEOTIDE SEQUENCE</scope>
    <source>
        <strain evidence="2">CBS 307.81</strain>
    </source>
</reference>
<keyword evidence="1" id="KW-0472">Membrane</keyword>
<keyword evidence="1" id="KW-0812">Transmembrane</keyword>
<protein>
    <submittedName>
        <fullName evidence="2">Uncharacterized protein</fullName>
    </submittedName>
</protein>
<evidence type="ECO:0000313" key="2">
    <source>
        <dbReference type="EMBL" id="KAK0666544.1"/>
    </source>
</evidence>
<name>A0AA40DAC4_9PEZI</name>
<accession>A0AA40DAC4</accession>
<sequence length="104" mass="11572">MTCDMSGRFLLFQGNMWYLSEGGVGYIIPIVQFLDWNGFRAPTPVLRSFAFLLLLVAALATEFSSCIVYVVGNIGDTAMRASQTRGYCTCFRLLRMLLMGNLPA</sequence>
<dbReference type="AlphaFoldDB" id="A0AA40DAC4"/>
<gene>
    <name evidence="2" type="ORF">QBC41DRAFT_148747</name>
</gene>